<reference evidence="3" key="1">
    <citation type="submission" date="2023-08" db="EMBL/GenBank/DDBJ databases">
        <title>Rhodospirillaceae gen. nov., a novel taxon isolated from the Yangtze River Yuezi River estuary sludge.</title>
        <authorList>
            <person name="Ruan L."/>
        </authorList>
    </citation>
    <scope>NUCLEOTIDE SEQUENCE [LARGE SCALE GENOMIC DNA]</scope>
    <source>
        <strain evidence="3">R-7</strain>
    </source>
</reference>
<keyword evidence="1" id="KW-1133">Transmembrane helix</keyword>
<evidence type="ECO:0000313" key="2">
    <source>
        <dbReference type="EMBL" id="MDQ7246083.1"/>
    </source>
</evidence>
<keyword evidence="1" id="KW-0812">Transmembrane</keyword>
<feature type="transmembrane region" description="Helical" evidence="1">
    <location>
        <begin position="40"/>
        <end position="58"/>
    </location>
</feature>
<keyword evidence="3" id="KW-1185">Reference proteome</keyword>
<dbReference type="EMBL" id="JAUYVI010000001">
    <property type="protein sequence ID" value="MDQ7246083.1"/>
    <property type="molecule type" value="Genomic_DNA"/>
</dbReference>
<evidence type="ECO:0000313" key="3">
    <source>
        <dbReference type="Proteomes" id="UP001230156"/>
    </source>
</evidence>
<comment type="caution">
    <text evidence="2">The sequence shown here is derived from an EMBL/GenBank/DDBJ whole genome shotgun (WGS) entry which is preliminary data.</text>
</comment>
<organism evidence="2 3">
    <name type="scientific">Dongia sedimenti</name>
    <dbReference type="NCBI Taxonomy" id="3064282"/>
    <lineage>
        <taxon>Bacteria</taxon>
        <taxon>Pseudomonadati</taxon>
        <taxon>Pseudomonadota</taxon>
        <taxon>Alphaproteobacteria</taxon>
        <taxon>Rhodospirillales</taxon>
        <taxon>Dongiaceae</taxon>
        <taxon>Dongia</taxon>
    </lineage>
</organism>
<feature type="transmembrane region" description="Helical" evidence="1">
    <location>
        <begin position="7"/>
        <end position="28"/>
    </location>
</feature>
<dbReference type="Proteomes" id="UP001230156">
    <property type="component" value="Unassembled WGS sequence"/>
</dbReference>
<gene>
    <name evidence="2" type="ORF">Q8A70_00320</name>
</gene>
<accession>A0ABU0YHD8</accession>
<evidence type="ECO:0000256" key="1">
    <source>
        <dbReference type="SAM" id="Phobius"/>
    </source>
</evidence>
<protein>
    <submittedName>
        <fullName evidence="2">Uncharacterized protein</fullName>
    </submittedName>
</protein>
<keyword evidence="1" id="KW-0472">Membrane</keyword>
<sequence length="99" mass="10892">MADQQKLRISLLVAVAVFMAVGMFGAVVSFDGGMRFHFENLLVALPFAALFFVILLAIRRFTPFFALPRHHASDEDGIYAKIDSVKSDRVSEGSNRAAS</sequence>
<dbReference type="RefSeq" id="WP_379953452.1">
    <property type="nucleotide sequence ID" value="NZ_JAUYVI010000001.1"/>
</dbReference>
<name>A0ABU0YHD8_9PROT</name>
<proteinExistence type="predicted"/>